<comment type="similarity">
    <text evidence="1 11">Belongs to the class-I pyridine nucleotide-disulfide oxidoreductase family.</text>
</comment>
<evidence type="ECO:0000256" key="7">
    <source>
        <dbReference type="ARBA" id="ARBA00023284"/>
    </source>
</evidence>
<dbReference type="NCBIfam" id="NF005884">
    <property type="entry name" value="PRK07846.1"/>
    <property type="match status" value="1"/>
</dbReference>
<keyword evidence="3 9" id="KW-0274">FAD</keyword>
<evidence type="ECO:0000256" key="2">
    <source>
        <dbReference type="ARBA" id="ARBA00022630"/>
    </source>
</evidence>
<dbReference type="InterPro" id="IPR036188">
    <property type="entry name" value="FAD/NAD-bd_sf"/>
</dbReference>
<evidence type="ECO:0000313" key="15">
    <source>
        <dbReference type="Proteomes" id="UP000490386"/>
    </source>
</evidence>
<evidence type="ECO:0000256" key="4">
    <source>
        <dbReference type="ARBA" id="ARBA00023002"/>
    </source>
</evidence>
<evidence type="ECO:0000256" key="5">
    <source>
        <dbReference type="ARBA" id="ARBA00023027"/>
    </source>
</evidence>
<evidence type="ECO:0000256" key="8">
    <source>
        <dbReference type="PIRSR" id="PIRSR000350-2"/>
    </source>
</evidence>
<dbReference type="RefSeq" id="WP_151423383.1">
    <property type="nucleotide sequence ID" value="NZ_WBJX01000002.1"/>
</dbReference>
<sequence>MTERPAAEHFDLLIIGAGSGNTLPPGDEDGPKTAIVDDGPHFGGTCLNVGCIPTKMFVHVADVVRNARDAQRLGVHDVRLRPSWPEVRDRVFGRIDQISEGGESYREHGNPRVTLVRERVEMLGDREVLTASGRRLSAETLVIAAGSRARHHDVVPLSSPLVHTSDTIMRIDDAPRRLAIIGGGSIASEFAHVFSAFGSEVTQLVRGRVLSSLDADVAATFTEAARERWRVETGTSVVDFSEDGRVATLTTDAGERIEVDAVLVAIGRIPNTDTLGTYEVGFDHHDDGRLRVDAYQRVLRDGHPVPGVFALGDIDSEHQLKHVANHEARVVAHNIAVESGRRLMKNTLGPVPDVVFTDPQIASFGVTLERAEQLGYDAFEVMHHYGSTAWGWALEDQRSFCKLVIARGSATILGAHIVGPDAAVLLQPLVLAASFGHSIRGLARGQYWPHPAASEVVENALLRAEEEL</sequence>
<feature type="domain" description="Pyridine nucleotide-disulphide oxidoreductase dimerisation" evidence="12">
    <location>
        <begin position="351"/>
        <end position="460"/>
    </location>
</feature>
<dbReference type="GO" id="GO:0006103">
    <property type="term" value="P:2-oxoglutarate metabolic process"/>
    <property type="evidence" value="ECO:0007669"/>
    <property type="project" value="TreeGrafter"/>
</dbReference>
<dbReference type="EC" id="1.8.1.15" evidence="14"/>
<keyword evidence="6" id="KW-1015">Disulfide bond</keyword>
<proteinExistence type="inferred from homology"/>
<accession>A0A7J5B2R3</accession>
<dbReference type="InterPro" id="IPR016156">
    <property type="entry name" value="FAD/NAD-linked_Rdtase_dimer_sf"/>
</dbReference>
<feature type="domain" description="FAD/NAD(P)-binding" evidence="13">
    <location>
        <begin position="11"/>
        <end position="327"/>
    </location>
</feature>
<dbReference type="Proteomes" id="UP000490386">
    <property type="component" value="Unassembled WGS sequence"/>
</dbReference>
<dbReference type="PRINTS" id="PR00368">
    <property type="entry name" value="FADPNR"/>
</dbReference>
<dbReference type="AlphaFoldDB" id="A0A7J5B2R3"/>
<dbReference type="InterPro" id="IPR023753">
    <property type="entry name" value="FAD/NAD-binding_dom"/>
</dbReference>
<dbReference type="SUPFAM" id="SSF55424">
    <property type="entry name" value="FAD/NAD-linked reductases, dimerisation (C-terminal) domain"/>
    <property type="match status" value="1"/>
</dbReference>
<comment type="cofactor">
    <cofactor evidence="9">
        <name>FAD</name>
        <dbReference type="ChEBI" id="CHEBI:57692"/>
    </cofactor>
    <text evidence="9">Binds 1 FAD per subunit.</text>
</comment>
<dbReference type="GO" id="GO:0050627">
    <property type="term" value="F:mycothione reductase [NAD(P)H] activity"/>
    <property type="evidence" value="ECO:0007669"/>
    <property type="project" value="UniProtKB-EC"/>
</dbReference>
<keyword evidence="7 11" id="KW-0676">Redox-active center</keyword>
<feature type="binding site" evidence="9">
    <location>
        <begin position="182"/>
        <end position="189"/>
    </location>
    <ligand>
        <name>NAD(+)</name>
        <dbReference type="ChEBI" id="CHEBI:57540"/>
    </ligand>
</feature>
<dbReference type="Pfam" id="PF07992">
    <property type="entry name" value="Pyr_redox_2"/>
    <property type="match status" value="1"/>
</dbReference>
<keyword evidence="9" id="KW-0547">Nucleotide-binding</keyword>
<feature type="active site" description="Proton acceptor" evidence="8">
    <location>
        <position position="450"/>
    </location>
</feature>
<dbReference type="GO" id="GO:0050660">
    <property type="term" value="F:flavin adenine dinucleotide binding"/>
    <property type="evidence" value="ECO:0007669"/>
    <property type="project" value="TreeGrafter"/>
</dbReference>
<evidence type="ECO:0000256" key="3">
    <source>
        <dbReference type="ARBA" id="ARBA00022827"/>
    </source>
</evidence>
<feature type="binding site" evidence="9">
    <location>
        <position position="55"/>
    </location>
    <ligand>
        <name>FAD</name>
        <dbReference type="ChEBI" id="CHEBI:57692"/>
    </ligand>
</feature>
<dbReference type="OrthoDB" id="9800167at2"/>
<keyword evidence="15" id="KW-1185">Reference proteome</keyword>
<dbReference type="PIRSF" id="PIRSF000350">
    <property type="entry name" value="Mercury_reductase_MerA"/>
    <property type="match status" value="1"/>
</dbReference>
<dbReference type="GO" id="GO:0004148">
    <property type="term" value="F:dihydrolipoyl dehydrogenase (NADH) activity"/>
    <property type="evidence" value="ECO:0007669"/>
    <property type="project" value="TreeGrafter"/>
</dbReference>
<protein>
    <submittedName>
        <fullName evidence="14">Mycothione reductase</fullName>
        <ecNumber evidence="14">1.8.1.15</ecNumber>
    </submittedName>
</protein>
<evidence type="ECO:0000256" key="1">
    <source>
        <dbReference type="ARBA" id="ARBA00007532"/>
    </source>
</evidence>
<dbReference type="Gene3D" id="3.50.50.60">
    <property type="entry name" value="FAD/NAD(P)-binding domain"/>
    <property type="match status" value="2"/>
</dbReference>
<comment type="caution">
    <text evidence="14">The sequence shown here is derived from an EMBL/GenBank/DDBJ whole genome shotgun (WGS) entry which is preliminary data.</text>
</comment>
<dbReference type="Gene3D" id="3.30.390.30">
    <property type="match status" value="1"/>
</dbReference>
<evidence type="ECO:0000256" key="11">
    <source>
        <dbReference type="RuleBase" id="RU003691"/>
    </source>
</evidence>
<dbReference type="InterPro" id="IPR004099">
    <property type="entry name" value="Pyr_nucl-diS_OxRdtase_dimer"/>
</dbReference>
<evidence type="ECO:0000256" key="9">
    <source>
        <dbReference type="PIRSR" id="PIRSR000350-3"/>
    </source>
</evidence>
<dbReference type="EMBL" id="WBJX01000002">
    <property type="protein sequence ID" value="KAB1638300.1"/>
    <property type="molecule type" value="Genomic_DNA"/>
</dbReference>
<dbReference type="SUPFAM" id="SSF51905">
    <property type="entry name" value="FAD/NAD(P)-binding domain"/>
    <property type="match status" value="1"/>
</dbReference>
<feature type="binding site" evidence="9">
    <location>
        <position position="267"/>
    </location>
    <ligand>
        <name>NAD(+)</name>
        <dbReference type="ChEBI" id="CHEBI:57540"/>
    </ligand>
</feature>
<dbReference type="InterPro" id="IPR012999">
    <property type="entry name" value="Pyr_OxRdtase_I_AS"/>
</dbReference>
<evidence type="ECO:0000259" key="12">
    <source>
        <dbReference type="Pfam" id="PF02852"/>
    </source>
</evidence>
<keyword evidence="5 9" id="KW-0520">NAD</keyword>
<evidence type="ECO:0000313" key="14">
    <source>
        <dbReference type="EMBL" id="KAB1638300.1"/>
    </source>
</evidence>
<dbReference type="PRINTS" id="PR00411">
    <property type="entry name" value="PNDRDTASEI"/>
</dbReference>
<name>A0A7J5B2R3_9MICO</name>
<keyword evidence="2 11" id="KW-0285">Flavoprotein</keyword>
<keyword evidence="4 11" id="KW-0560">Oxidoreductase</keyword>
<dbReference type="PANTHER" id="PTHR22912:SF217">
    <property type="entry name" value="DIHYDROLIPOYL DEHYDROGENASE"/>
    <property type="match status" value="1"/>
</dbReference>
<evidence type="ECO:0000256" key="10">
    <source>
        <dbReference type="PIRSR" id="PIRSR000350-4"/>
    </source>
</evidence>
<organism evidence="14 15">
    <name type="scientific">Pseudoclavibacter terrae</name>
    <dbReference type="NCBI Taxonomy" id="1530195"/>
    <lineage>
        <taxon>Bacteria</taxon>
        <taxon>Bacillati</taxon>
        <taxon>Actinomycetota</taxon>
        <taxon>Actinomycetes</taxon>
        <taxon>Micrococcales</taxon>
        <taxon>Microbacteriaceae</taxon>
        <taxon>Pseudoclavibacter</taxon>
    </lineage>
</organism>
<dbReference type="Pfam" id="PF02852">
    <property type="entry name" value="Pyr_redox_dim"/>
    <property type="match status" value="1"/>
</dbReference>
<feature type="binding site" evidence="9">
    <location>
        <position position="313"/>
    </location>
    <ligand>
        <name>FAD</name>
        <dbReference type="ChEBI" id="CHEBI:57692"/>
    </ligand>
</feature>
<evidence type="ECO:0000259" key="13">
    <source>
        <dbReference type="Pfam" id="PF07992"/>
    </source>
</evidence>
<feature type="disulfide bond" description="Redox-active" evidence="10">
    <location>
        <begin position="46"/>
        <end position="51"/>
    </location>
</feature>
<evidence type="ECO:0000256" key="6">
    <source>
        <dbReference type="ARBA" id="ARBA00023157"/>
    </source>
</evidence>
<dbReference type="InterPro" id="IPR001100">
    <property type="entry name" value="Pyr_nuc-diS_OxRdtase"/>
</dbReference>
<reference evidence="14 15" key="1">
    <citation type="submission" date="2019-09" db="EMBL/GenBank/DDBJ databases">
        <title>Phylogeny of genus Pseudoclavibacter and closely related genus.</title>
        <authorList>
            <person name="Li Y."/>
        </authorList>
    </citation>
    <scope>NUCLEOTIDE SEQUENCE [LARGE SCALE GENOMIC DNA]</scope>
    <source>
        <strain evidence="14 15">THG-MD12</strain>
    </source>
</reference>
<dbReference type="InterPro" id="IPR050151">
    <property type="entry name" value="Class-I_Pyr_Nuc-Dis_Oxidored"/>
</dbReference>
<gene>
    <name evidence="14" type="ORF">F8O03_07840</name>
</gene>
<dbReference type="PANTHER" id="PTHR22912">
    <property type="entry name" value="DISULFIDE OXIDOREDUCTASE"/>
    <property type="match status" value="1"/>
</dbReference>
<dbReference type="PROSITE" id="PS00076">
    <property type="entry name" value="PYRIDINE_REDOX_1"/>
    <property type="match status" value="1"/>
</dbReference>